<dbReference type="InterPro" id="IPR001870">
    <property type="entry name" value="B30.2/SPRY"/>
</dbReference>
<evidence type="ECO:0000256" key="16">
    <source>
        <dbReference type="SAM" id="Phobius"/>
    </source>
</evidence>
<dbReference type="Gene3D" id="1.10.287.70">
    <property type="match status" value="1"/>
</dbReference>
<evidence type="ECO:0000256" key="5">
    <source>
        <dbReference type="ARBA" id="ARBA00022692"/>
    </source>
</evidence>
<dbReference type="GO" id="GO:0006941">
    <property type="term" value="P:striated muscle contraction"/>
    <property type="evidence" value="ECO:0007669"/>
    <property type="project" value="TreeGrafter"/>
</dbReference>
<feature type="domain" description="B30.2/SPRY" evidence="17">
    <location>
        <begin position="1009"/>
        <end position="1209"/>
    </location>
</feature>
<keyword evidence="11 16" id="KW-0472">Membrane</keyword>
<evidence type="ECO:0000259" key="19">
    <source>
        <dbReference type="PROSITE" id="PS50919"/>
    </source>
</evidence>
<evidence type="ECO:0000256" key="13">
    <source>
        <dbReference type="ARBA" id="ARBA00023303"/>
    </source>
</evidence>
<evidence type="ECO:0000256" key="10">
    <source>
        <dbReference type="ARBA" id="ARBA00023065"/>
    </source>
</evidence>
<dbReference type="Pfam" id="PF02026">
    <property type="entry name" value="RyR"/>
    <property type="match status" value="4"/>
</dbReference>
<feature type="transmembrane region" description="Helical" evidence="16">
    <location>
        <begin position="4537"/>
        <end position="4558"/>
    </location>
</feature>
<feature type="domain" description="B30.2/SPRY" evidence="17">
    <location>
        <begin position="576"/>
        <end position="801"/>
    </location>
</feature>
<keyword evidence="7" id="KW-0106">Calcium</keyword>
<feature type="region of interest" description="Disordered" evidence="15">
    <location>
        <begin position="3567"/>
        <end position="3588"/>
    </location>
</feature>
<dbReference type="SUPFAM" id="SSF82109">
    <property type="entry name" value="MIR domain"/>
    <property type="match status" value="2"/>
</dbReference>
<dbReference type="GO" id="GO:0014808">
    <property type="term" value="P:release of sequestered calcium ion into cytosol by sarcoplasmic reticulum"/>
    <property type="evidence" value="ECO:0007669"/>
    <property type="project" value="TreeGrafter"/>
</dbReference>
<evidence type="ECO:0000256" key="11">
    <source>
        <dbReference type="ARBA" id="ARBA00023136"/>
    </source>
</evidence>
<dbReference type="InterPro" id="IPR003032">
    <property type="entry name" value="Ryanodine_rcpt"/>
</dbReference>
<dbReference type="GO" id="GO:0005790">
    <property type="term" value="C:smooth endoplasmic reticulum"/>
    <property type="evidence" value="ECO:0007669"/>
    <property type="project" value="TreeGrafter"/>
</dbReference>
<dbReference type="EMBL" id="HACA01003070">
    <property type="protein sequence ID" value="CDW20431.1"/>
    <property type="molecule type" value="Transcribed_RNA"/>
</dbReference>
<feature type="transmembrane region" description="Helical" evidence="16">
    <location>
        <begin position="4310"/>
        <end position="4331"/>
    </location>
</feature>
<dbReference type="InterPro" id="IPR000699">
    <property type="entry name" value="RIH_dom"/>
</dbReference>
<dbReference type="FunFam" id="2.60.120.920:FF:000002">
    <property type="entry name" value="ryanodine receptor isoform X2"/>
    <property type="match status" value="1"/>
</dbReference>
<keyword evidence="2" id="KW-0813">Transport</keyword>
<dbReference type="CDD" id="cd12879">
    <property type="entry name" value="SPRY3_RyR"/>
    <property type="match status" value="1"/>
</dbReference>
<dbReference type="InterPro" id="IPR016093">
    <property type="entry name" value="MIR_motif"/>
</dbReference>
<dbReference type="InterPro" id="IPR013662">
    <property type="entry name" value="RIH_assoc-dom"/>
</dbReference>
<dbReference type="GO" id="GO:0005509">
    <property type="term" value="F:calcium ion binding"/>
    <property type="evidence" value="ECO:0007669"/>
    <property type="project" value="InterPro"/>
</dbReference>
<evidence type="ECO:0000256" key="8">
    <source>
        <dbReference type="ARBA" id="ARBA00022951"/>
    </source>
</evidence>
<comment type="subcellular location">
    <subcellularLocation>
        <location evidence="1">Sarcoplasmic reticulum membrane</location>
        <topology evidence="1">Multi-pass membrane protein</topology>
    </subcellularLocation>
</comment>
<dbReference type="PROSITE" id="PS50919">
    <property type="entry name" value="MIR"/>
    <property type="match status" value="1"/>
</dbReference>
<dbReference type="CDD" id="cd12877">
    <property type="entry name" value="SPRY1_RyR"/>
    <property type="match status" value="1"/>
</dbReference>
<feature type="transmembrane region" description="Helical" evidence="16">
    <location>
        <begin position="4379"/>
        <end position="4402"/>
    </location>
</feature>
<evidence type="ECO:0000256" key="12">
    <source>
        <dbReference type="ARBA" id="ARBA00023286"/>
    </source>
</evidence>
<dbReference type="SUPFAM" id="SSF49899">
    <property type="entry name" value="Concanavalin A-like lectins/glucanases"/>
    <property type="match status" value="2"/>
</dbReference>
<dbReference type="PANTHER" id="PTHR46399:SF8">
    <property type="entry name" value="B30.2_SPRY DOMAIN-CONTAINING PROTEIN"/>
    <property type="match status" value="1"/>
</dbReference>
<dbReference type="InterPro" id="IPR014821">
    <property type="entry name" value="Ins145_P3_rcpt"/>
</dbReference>
<dbReference type="GO" id="GO:0034704">
    <property type="term" value="C:calcium channel complex"/>
    <property type="evidence" value="ECO:0007669"/>
    <property type="project" value="TreeGrafter"/>
</dbReference>
<feature type="compositionally biased region" description="Basic and acidic residues" evidence="15">
    <location>
        <begin position="3570"/>
        <end position="3585"/>
    </location>
</feature>
<dbReference type="Pfam" id="PF06459">
    <property type="entry name" value="RR_TM4-6"/>
    <property type="match status" value="1"/>
</dbReference>
<keyword evidence="3" id="KW-0109">Calcium transport</keyword>
<keyword evidence="5 16" id="KW-0812">Transmembrane</keyword>
<keyword evidence="8" id="KW-0703">Sarcoplasmic reticulum</keyword>
<evidence type="ECO:0000256" key="6">
    <source>
        <dbReference type="ARBA" id="ARBA00022737"/>
    </source>
</evidence>
<dbReference type="GO" id="GO:0042383">
    <property type="term" value="C:sarcolemma"/>
    <property type="evidence" value="ECO:0007669"/>
    <property type="project" value="TreeGrafter"/>
</dbReference>
<keyword evidence="13" id="KW-0407">Ion channel</keyword>
<dbReference type="Gene3D" id="1.10.238.10">
    <property type="entry name" value="EF-hand"/>
    <property type="match status" value="1"/>
</dbReference>
<dbReference type="InterPro" id="IPR015925">
    <property type="entry name" value="Ryanodine_IP3_receptor"/>
</dbReference>
<reference evidence="20" key="1">
    <citation type="submission" date="2014-05" db="EMBL/GenBank/DDBJ databases">
        <authorList>
            <person name="Chronopoulou M."/>
        </authorList>
    </citation>
    <scope>NUCLEOTIDE SEQUENCE</scope>
    <source>
        <tissue evidence="20">Whole organism</tissue>
    </source>
</reference>
<dbReference type="SUPFAM" id="SSF48371">
    <property type="entry name" value="ARM repeat"/>
    <property type="match status" value="1"/>
</dbReference>
<dbReference type="GO" id="GO:0030018">
    <property type="term" value="C:Z disc"/>
    <property type="evidence" value="ECO:0007669"/>
    <property type="project" value="TreeGrafter"/>
</dbReference>
<feature type="domain" description="MIR" evidence="19">
    <location>
        <begin position="93"/>
        <end position="147"/>
    </location>
</feature>
<dbReference type="FunFam" id="1.10.287.70:FF:000017">
    <property type="entry name" value="ryanodine receptor isoform X2"/>
    <property type="match status" value="1"/>
</dbReference>
<keyword evidence="12" id="KW-1071">Ligand-gated ion channel</keyword>
<dbReference type="Pfam" id="PF02815">
    <property type="entry name" value="MIR"/>
    <property type="match status" value="1"/>
</dbReference>
<dbReference type="Gene3D" id="1.10.490.160">
    <property type="match status" value="2"/>
</dbReference>
<evidence type="ECO:0000313" key="20">
    <source>
        <dbReference type="EMBL" id="CDW20431.1"/>
    </source>
</evidence>
<evidence type="ECO:0000259" key="17">
    <source>
        <dbReference type="PROSITE" id="PS50188"/>
    </source>
</evidence>
<feature type="transmembrane region" description="Helical" evidence="16">
    <location>
        <begin position="4196"/>
        <end position="4225"/>
    </location>
</feature>
<dbReference type="FunFam" id="2.80.10.50:FF:000021">
    <property type="entry name" value="Ryanodine receptor, isoform F"/>
    <property type="match status" value="1"/>
</dbReference>
<evidence type="ECO:0000256" key="9">
    <source>
        <dbReference type="ARBA" id="ARBA00022989"/>
    </source>
</evidence>
<evidence type="ECO:0000259" key="18">
    <source>
        <dbReference type="PROSITE" id="PS50222"/>
    </source>
</evidence>
<dbReference type="InterPro" id="IPR035762">
    <property type="entry name" value="SPRY3_RyR"/>
</dbReference>
<feature type="region of interest" description="Disordered" evidence="15">
    <location>
        <begin position="1304"/>
        <end position="1323"/>
    </location>
</feature>
<dbReference type="Gene3D" id="1.25.10.30">
    <property type="entry name" value="IP3 receptor type 1 binding core, RIH domain"/>
    <property type="match status" value="1"/>
</dbReference>
<organism evidence="20">
    <name type="scientific">Lepeophtheirus salmonis</name>
    <name type="common">Salmon louse</name>
    <name type="synonym">Caligus salmonis</name>
    <dbReference type="NCBI Taxonomy" id="72036"/>
    <lineage>
        <taxon>Eukaryota</taxon>
        <taxon>Metazoa</taxon>
        <taxon>Ecdysozoa</taxon>
        <taxon>Arthropoda</taxon>
        <taxon>Crustacea</taxon>
        <taxon>Multicrustacea</taxon>
        <taxon>Hexanauplia</taxon>
        <taxon>Copepoda</taxon>
        <taxon>Siphonostomatoida</taxon>
        <taxon>Caligidae</taxon>
        <taxon>Lepeophtheirus</taxon>
    </lineage>
</organism>
<feature type="transmembrane region" description="Helical" evidence="16">
    <location>
        <begin position="4644"/>
        <end position="4667"/>
    </location>
</feature>
<dbReference type="Gene3D" id="2.60.120.920">
    <property type="match status" value="3"/>
</dbReference>
<dbReference type="InterPro" id="IPR009460">
    <property type="entry name" value="Ryanrecept_TM4-6"/>
</dbReference>
<dbReference type="SMART" id="SM00472">
    <property type="entry name" value="MIR"/>
    <property type="match status" value="4"/>
</dbReference>
<dbReference type="Pfam" id="PF08709">
    <property type="entry name" value="Ins145_P3_rec"/>
    <property type="match status" value="1"/>
</dbReference>
<dbReference type="InterPro" id="IPR016024">
    <property type="entry name" value="ARM-type_fold"/>
</dbReference>
<dbReference type="Gene3D" id="2.80.10.50">
    <property type="match status" value="2"/>
</dbReference>
<dbReference type="SMART" id="SM00449">
    <property type="entry name" value="SPRY"/>
    <property type="match status" value="3"/>
</dbReference>
<dbReference type="InterPro" id="IPR043136">
    <property type="entry name" value="B30.2/SPRY_sf"/>
</dbReference>
<keyword evidence="4" id="KW-0107">Calcium channel</keyword>
<keyword evidence="9 16" id="KW-1133">Transmembrane helix</keyword>
<dbReference type="GO" id="GO:0005219">
    <property type="term" value="F:ryanodine-sensitive calcium-release channel activity"/>
    <property type="evidence" value="ECO:0007669"/>
    <property type="project" value="InterPro"/>
</dbReference>
<dbReference type="InterPro" id="IPR013320">
    <property type="entry name" value="ConA-like_dom_sf"/>
</dbReference>
<feature type="domain" description="EF-hand" evidence="18">
    <location>
        <begin position="3978"/>
        <end position="4013"/>
    </location>
</feature>
<evidence type="ECO:0000256" key="3">
    <source>
        <dbReference type="ARBA" id="ARBA00022568"/>
    </source>
</evidence>
<dbReference type="InterPro" id="IPR005821">
    <property type="entry name" value="Ion_trans_dom"/>
</dbReference>
<feature type="compositionally biased region" description="Basic and acidic residues" evidence="15">
    <location>
        <begin position="3374"/>
        <end position="3383"/>
    </location>
</feature>
<feature type="non-terminal residue" evidence="20">
    <location>
        <position position="4769"/>
    </location>
</feature>
<evidence type="ECO:0000256" key="14">
    <source>
        <dbReference type="ARBA" id="ARBA00036634"/>
    </source>
</evidence>
<dbReference type="Pfam" id="PF08454">
    <property type="entry name" value="RIH_assoc"/>
    <property type="match status" value="1"/>
</dbReference>
<keyword evidence="6" id="KW-0677">Repeat</keyword>
<dbReference type="PROSITE" id="PS50222">
    <property type="entry name" value="EF_HAND_2"/>
    <property type="match status" value="1"/>
</dbReference>
<evidence type="ECO:0000256" key="4">
    <source>
        <dbReference type="ARBA" id="ARBA00022673"/>
    </source>
</evidence>
<feature type="transmembrane region" description="Helical" evidence="16">
    <location>
        <begin position="4570"/>
        <end position="4590"/>
    </location>
</feature>
<proteinExistence type="predicted"/>
<dbReference type="FunFam" id="1.10.490.160:FF:000003">
    <property type="entry name" value="Ryanodine receptor, isoform E"/>
    <property type="match status" value="1"/>
</dbReference>
<dbReference type="PANTHER" id="PTHR46399">
    <property type="entry name" value="B30.2/SPRY DOMAIN-CONTAINING PROTEIN"/>
    <property type="match status" value="1"/>
</dbReference>
<dbReference type="Pfam" id="PF21119">
    <property type="entry name" value="RYDR_Jsol"/>
    <property type="match status" value="1"/>
</dbReference>
<dbReference type="Gene3D" id="6.20.350.10">
    <property type="match status" value="1"/>
</dbReference>
<feature type="compositionally biased region" description="Basic and acidic residues" evidence="15">
    <location>
        <begin position="1313"/>
        <end position="1323"/>
    </location>
</feature>
<dbReference type="Pfam" id="PF00622">
    <property type="entry name" value="SPRY"/>
    <property type="match status" value="3"/>
</dbReference>
<dbReference type="InterPro" id="IPR003877">
    <property type="entry name" value="SPRY_dom"/>
</dbReference>
<dbReference type="InterPro" id="IPR013333">
    <property type="entry name" value="Ryan_recept"/>
</dbReference>
<dbReference type="OrthoDB" id="300855at2759"/>
<comment type="catalytic activity">
    <reaction evidence="14">
        <text>Ca(2+)(in) = Ca(2+)(out)</text>
        <dbReference type="Rhea" id="RHEA:29671"/>
        <dbReference type="ChEBI" id="CHEBI:29108"/>
    </reaction>
</comment>
<evidence type="ECO:0000256" key="1">
    <source>
        <dbReference type="ARBA" id="ARBA00004326"/>
    </source>
</evidence>
<dbReference type="PROSITE" id="PS50188">
    <property type="entry name" value="B302_SPRY"/>
    <property type="match status" value="3"/>
</dbReference>
<dbReference type="Pfam" id="PF00520">
    <property type="entry name" value="Ion_trans"/>
    <property type="match status" value="1"/>
</dbReference>
<feature type="domain" description="B30.2/SPRY" evidence="17">
    <location>
        <begin position="1238"/>
        <end position="1474"/>
    </location>
</feature>
<evidence type="ECO:0000256" key="2">
    <source>
        <dbReference type="ARBA" id="ARBA00022448"/>
    </source>
</evidence>
<dbReference type="GO" id="GO:0033017">
    <property type="term" value="C:sarcoplasmic reticulum membrane"/>
    <property type="evidence" value="ECO:0007669"/>
    <property type="project" value="UniProtKB-SubCell"/>
</dbReference>
<sequence length="4769" mass="540511">MGDNESGEQDDVSFLRTEDMVCLSCTATGERVCLSAEGFGNRQCFLEGITDKNIPPDLSQCVFVIEQALSVRALQELVTSSTDGENSGMGSGHKTLLYGNAILLRHTNSNMYLACLSSSSSNDKLAFDVGLQEQSEGEACWWTVHPSSKQRSEGEKVRVGDDAILVSVATERYLQATKECDKAIVNASFHVTHWSVAPFGTGLSRIKNVSSVFGGDVVRFYHAGDECLTIPSNWACDNTETNILVYEGGNVLTQARSLWRLELARTKWSGGYINYYHPMRIRHITTGMYLGVDDNDCLMLLQRENANLGNSCFYLRDCKDDNKVILEDKDLEVIGIPSITYEETTVIIQHIESGLWLSYKSYQVRKKGIGLVEQKKVILHEEGKMDDGLEFSRSQDEEARTAGVIRTCTHLFTQFINGLDNMTVTHRNSGFLKMVSLSEVMGVLEDLITYFAQPEEDISHEEKQRYLKALRNRQDLFQEEGILSLILDAIDKMNVITGLGLLSSFAGEEVGQQWEDVSGFLFQLLAAIIRGNHTNCSQFAQAQRLNWLFSKLGSQAGGEGAGMMDVLYCILNDSPEALNMMKEEHIQVIISLLEKFGRDPKVLDILCNLCVGSGVAVRSSQNNIVDFLLPGKNLLLHTSVIDYVSSARPNIFVGYIPESAIYTKWYFEVTMDHVEATSDNEPHFRVGWANTKGYVPYPGGGEKWGGNGVGDDLYSYGFDGAYLWTGGKSNLVIPSVQEPYIKKGDNIGIAMDLSVPIITFFLNGTKIPGYFRNFNLDGMFFPVISCSAKISCRFLFGGDQGRLRFAPPGDFSPLYESLYPEQILRIEPCFHLGDFSKNIISGPIPIVDTNTFVPKPVETSAIVLQSYVDNIKEKLAENIHEMWATLKIESGWCFGDMRSDGQMIHHCLTQFQNLPNSEKMYNIQLAMQTLKTINALGYTITTDKPPSRIRSLRLPNDPYLQSNGYKPSPLDLSSIELSQKMEELVDKLSENTHNVWARERISQGWTYGLNEDGENLKSPHLVDYKNVEDSIKRANRVTASEIVRTLLVYGYNLEPPPQGTEAYYESDSRECRAVRLEKQYGVASGKWYYEIEILTDGFIKVGWSTTSSHPDDETGGDEYSWCYDGHSAEKCHAGIIDSYGKIWQKSDVVGIFLDLTDRTICFSLNGELLVDPIAGEVAFSDVPEEYLYVPSITVGVGQMCKINLGHNVDNLKYFTNCGLQEGYEPFCVNMTRPVSFWYTKNLPMFENNEELLKSKIDISRLPAGADNPPSLKISHNRYEQEENADWEYLRLSLPVTCHENFSKAPKPPARYNKKQEMSHPEVSKEQLDSMNEYFYGVRIYPGQDPHNVYVGWVTTQYHIHSENFTDDLVRTVTIQKIDNFGGVQDSIDRQSSYMVRADDLYSEVSNDSSGKAPSQGLFIGCFIDTSIGVVSFTCEGKETKHRFYLEPGMKLFPSIFFKATSKDALQFELGRTSDTLPLSSAILLNSGKHINPQFPPRLKVQCLTSHQWARAPNKNLVIHALKLSEVRGWSCLTEDSIRMIALHIPEEDRCIDLLELIEYEKLSSFHTQTLTLYSALCFQSNFRGMHAICHYCDEKQLLYAIQSEYMPGTLRRAFFDILIALHLQSYAKTVEITQNEFIIPMGRELKELYGNDPDMGNSLKSLRYISIRPEMSTCPITNNIDDVKKLLTPEFPLDLVREIVMGALAHAIDTNQLHNRDPIGGSNQDLFVPLIKILDKLLLVGALSDEDINKLLIIIHPQTWDENFSKTGKYERKGILDMKIHEDVKLQLCHLLHHMCDVQVRHRIEYATTFGQDYLKNIQIDQLRRYIEIKQSDMPSAVAAKKTKEFRCPPREQMNTILGFKTFEETDLEDHACIPPLRNKMTDFHDGLMQLISISSLEEDEIEEVETNGGNGVWSTIVKVIKNQNSGDDDGVTTVRKKTQEEKFRKVLVEAIIRWGSESEIESKELVREMFNLLIRQYDTVGELMKALENTYVVDTKTSLDVVSMWVTLSRIRSLLPVQMSKPEEELVRELLWTLVNNHVFFQHPDLMLILRIHENVIAIMMNSITRALQDDSSEQSNENSESQQDTDQESSYEMVVACCRFLCYFCRTSRQNQKAMFDHLIFILEHANILLSRPALRGSTPLDVAYSSLMDNTELALALRENHLEKIAFFLSRCGLTANAELVAKGYPDLGWDPVEGERYLDFLRFCVWVGGESVEENANLVIRLLIRRPECLGPALRGEGEGLLSAIRSGNTLSEQITNQIETGRQTMAFRHPVPTYNDDEDFIDTGAAILTFYCTLVDLLGRCAPEASVIAQGKNDSLRARAILRSLVPLEDLQGVLGLSFSINYDGESDMPTGLIPNHKQSMALFLERVYSIEDQDFFYTLLEEAFLPDLRAATMLEKTEGSESDMGLALNRYIGNSILPILIKYNRYYADADNYCPLLEATLHTVYRLSKGKMLTNVQRQAVSDYLVTLTKEIPPIMLLKLLRQLTVDLSKLNEYSNVALRMLTLFYERCSKYYGAAGGQGIYGCASDEEKKLTMTLFNSIFDSLSQMEYDPELFSKALPCLTAIGCALPPDYSKSADQGDDIFSKDARSNNLGPYIPVPIDISHIELTNDLNTLVLKFSEHYHDAWAQNKLESGWTFSQTTNQDDKKHSRLKPYNMLDHFEKETYQEPVRNALTALIALNWNIENTGDFSSSSQGNDRQTSSNMGLNPQNYHPNPADMTNLTLSREMMNLAERLSEDAHDNQVSKMTLKTNNGLNLLVVPYDLLTEKEKKKNRERCQELLKYIQYQGYNLYHDNPGAQDRDRKSKSEENRFSTNLLDKLIMYLDASSANMKLLKPSENFTRRNSFKRTNKTVKFFSKVVLPVIEKYFSHHRTYFTSVPISSSVSAGVASIKEKQLVATIFCKLANLIRIRQSAFGCDTCQAVKCLQVLVKAIDAKSLAKLRPEFVRTSMLLFFNNCAEDLERTISNLNEGKYPHLRGTHLKTCTSLKYIFEILIPILISTFDHLAANEYGHDLVIDEIQVACYKILESLYITGTNLPLTKGRKFIRTEIATNRALIGTCLASISSTFPVAFLEPSLNRNNPWSVSGSGFAERSLEAQEVTARLEQSIPTLDILIGEVEKFINDGGDFLLQPQMIEVILPFLCSYLPTWWMEGPDNVDPKGGVHVTMVTSTHMNKLLQLILKLIMMNIGNENAEWMTNIAVYAQKIIINTSEELLKDPFLPLTEKCRKRVEMMFHKEESCKQYLKAAADDASQIEGNIQEEWNLLSRDVYAFYPLLIKFVDLQKTHWIRNNVEESEQLYNHVGEIFNIMSVSNYFRKEEQNFVLANEIDILALIMPSAGTRTRAAASENTINSGNGGGSKSGKKKKTRRNADKEKSRDGSSSLIVAALKRLLPVGLNLFAGKEQELVQHCKDKFLAKFIDEDITSFVKTQLTIPKTFDPSDELQWQHHLYSTLGNKQSISTFEMKTEELEQLVHRIIAMGKVLYGLHIIDHPSSEGGKGAIPKVVSIQRKRAVIACFRQISLHSLPRHAAVNLFLRTYRELWLEDENNGQEVIIDHLTQTFEDSEANKGSESEESGESKSDQVSQLIHTFSQGAIVERSGEMPEDNLFISYANIMARSCGEEEEEGGDDEGDAPSLQEQEIEKMRLLFNQGRLASRGASEMVLNQIGASKGEASDMVESTLNLGIAILRGGNIDVQTDMLNILKEKRDTAFFTSVSGLMNSCTVLNLDAFERNCKAEGLGVGPDGPAGEQNMHDAEFTTLLFRFLQLTSEGHNNDWQNYLRTQAGNTTTVNVVICTVDYLLRLQESMMDFYWFYSRKDVIENAGKNNFFKAIGVASQVFNTLTEVIQGPCVGNQQTLAHSRLWDAVNGFFFLFAHMQDKLSKDSSQVDLLQELLNLQKDLIVMLLSMLEGNVLNGTIGKQMVDTLVESASNVELILQYFKLFLNLPGEDDLGLDNGTISPKDFKEKLESTKNYSEEDIEFLLLCCDTNHEGNIDFNQFSEMFVEPSKEIGFNLAVLLTNLSEHMPNDPRLAKFLESAGTVLEFFAPFLGRIEIKTEDKIERVYFEIDENNIEQWEKPQIKESKRAFFYATITEGGDKEKLECFVDFCEDAIFEMQHAESLMKSDDEPRPKKDSEGVSIRMDDEPRGIMHPLKENLALMKLNIMLFLSLFSPSSLTQFFAKLKAMSGSEKAVYLMTLMFWTLCGTGNVIITVITQFLTVLLKLMRGKDMDSGKIESLEQLPPIPKVTEIADPDQMKKQLADQQAIAMAAVENLTASKNAKKSVSVLGPINFGNYAKKIVSFLARNFFTMKFIALTIAFIINFMLLFYKVSVIEEIGLGEDEEEEIISGSGDSEGVEESDPEEFVHVDEKFYYLEYLIRVLGLTHAFVSLCMLIAYYNLKVPLAIFKREKDVARRLEFDGLYLAEEPGDDDIKAHWDKLVISAKSFPALYWDKFVKKRVRQKYANQFEFDAISNILGMEKSSLRQENEETGLFNLIMSIDWRYQVWKAGVTVTDNPFLYQLWYFCFSILGNYNYFFFAAHLLDVAVGVAALRIILEAITHNGKQLILTVMLLTIFVYIYTVIAFNFFRKFYVSEEEEEVDQKCHDMLTCFVFHLYKGVRAGGGIGDEIEPPDGDEYEVYRILFDISFFFFIIVILLAIIQGFIIDAFGALRDQMQGVEDELENNCFICGIGKDYLDKVPHGFDIHVQQEHNLANYLFFLMYLINKDETEYTGQETYVWDMYQRRCWDFFPAGDCFRKQYEDELGAA</sequence>
<evidence type="ECO:0000256" key="7">
    <source>
        <dbReference type="ARBA" id="ARBA00022837"/>
    </source>
</evidence>
<dbReference type="SUPFAM" id="SSF47473">
    <property type="entry name" value="EF-hand"/>
    <property type="match status" value="1"/>
</dbReference>
<feature type="region of interest" description="Disordered" evidence="15">
    <location>
        <begin position="3350"/>
        <end position="3383"/>
    </location>
</feature>
<dbReference type="InterPro" id="IPR002048">
    <property type="entry name" value="EF_hand_dom"/>
</dbReference>
<dbReference type="PRINTS" id="PR00795">
    <property type="entry name" value="RYANODINER"/>
</dbReference>
<evidence type="ECO:0000256" key="15">
    <source>
        <dbReference type="SAM" id="MobiDB-lite"/>
    </source>
</evidence>
<dbReference type="InterPro" id="IPR036300">
    <property type="entry name" value="MIR_dom_sf"/>
</dbReference>
<dbReference type="InterPro" id="IPR035761">
    <property type="entry name" value="SPRY1_RyR"/>
</dbReference>
<name>A0A0K2T4R8_LEPSM</name>
<dbReference type="InterPro" id="IPR048581">
    <property type="entry name" value="RYDR_Jsol"/>
</dbReference>
<dbReference type="Pfam" id="PF01365">
    <property type="entry name" value="RYDR_ITPR"/>
    <property type="match status" value="2"/>
</dbReference>
<keyword evidence="10" id="KW-0406">Ion transport</keyword>
<accession>A0A0K2T4R8</accession>
<dbReference type="GO" id="GO:0006874">
    <property type="term" value="P:intracellular calcium ion homeostasis"/>
    <property type="evidence" value="ECO:0007669"/>
    <property type="project" value="InterPro"/>
</dbReference>
<protein>
    <submittedName>
        <fullName evidence="20">Uncharacterized protein</fullName>
    </submittedName>
</protein>
<feature type="region of interest" description="Disordered" evidence="15">
    <location>
        <begin position="2694"/>
        <end position="2721"/>
    </location>
</feature>
<dbReference type="InterPro" id="IPR011992">
    <property type="entry name" value="EF-hand-dom_pair"/>
</dbReference>